<sequence length="484" mass="55545">MKQKRHSGRIHSLYDSLVHRDFPLEDILIRIINEGIKAFDLEIGIISRIENSKYTIIGSSGHKDIHPGMIFNLENTYCQAVVAEKKIISVNNAGHHPLLKKHPVYLSMSLESYIAAPIFVRNNIWGTINFSSKNVKLENFNSEDHEFIGLMAEGIASLLEIDILTKEKESIIQSLVESNQILEKIFNNSTIGTAIVSEEGRWIKVNQALTNMLGYTKEYLLSTNFQMITYKDDLDLDLKLLESLKNGEIPHYELEKRYIKSNHECIWCLLSVSMMKNEVNNSIYYISQIQNIDDRKKMELDVIQKQKELKRANEELEKMATFDSLTGIYNRRKFMIFFSEVKMKAECNLEPFSLAIIDIDYFKSYNDDFGHQEGDKALKYVALNLTDTLNKKGIVARFGGEEFIALIPGTTDSECLTACEKLRKSIEDISTLQRKITVSIGAVTIFPKSDCNISFDDIFKITDSKLYEAKRSGRNRLKHAHLEH</sequence>
<dbReference type="InterPro" id="IPR029016">
    <property type="entry name" value="GAF-like_dom_sf"/>
</dbReference>
<dbReference type="SUPFAM" id="SSF55785">
    <property type="entry name" value="PYP-like sensor domain (PAS domain)"/>
    <property type="match status" value="1"/>
</dbReference>
<dbReference type="InterPro" id="IPR000700">
    <property type="entry name" value="PAS-assoc_C"/>
</dbReference>
<dbReference type="NCBIfam" id="TIGR00254">
    <property type="entry name" value="GGDEF"/>
    <property type="match status" value="1"/>
</dbReference>
<dbReference type="GO" id="GO:0005525">
    <property type="term" value="F:GTP binding"/>
    <property type="evidence" value="ECO:0007669"/>
    <property type="project" value="UniProtKB-KW"/>
</dbReference>
<dbReference type="InterPro" id="IPR000014">
    <property type="entry name" value="PAS"/>
</dbReference>
<evidence type="ECO:0000256" key="5">
    <source>
        <dbReference type="ARBA" id="ARBA00034247"/>
    </source>
</evidence>
<comment type="catalytic activity">
    <reaction evidence="5">
        <text>2 GTP = 3',3'-c-di-GMP + 2 diphosphate</text>
        <dbReference type="Rhea" id="RHEA:24898"/>
        <dbReference type="ChEBI" id="CHEBI:33019"/>
        <dbReference type="ChEBI" id="CHEBI:37565"/>
        <dbReference type="ChEBI" id="CHEBI:58805"/>
        <dbReference type="EC" id="2.7.7.65"/>
    </reaction>
</comment>
<dbReference type="GO" id="GO:0052621">
    <property type="term" value="F:diguanylate cyclase activity"/>
    <property type="evidence" value="ECO:0007669"/>
    <property type="project" value="UniProtKB-EC"/>
</dbReference>
<dbReference type="AlphaFoldDB" id="A0A486D0A8"/>
<evidence type="ECO:0000256" key="3">
    <source>
        <dbReference type="ARBA" id="ARBA00012528"/>
    </source>
</evidence>
<dbReference type="SUPFAM" id="SSF55781">
    <property type="entry name" value="GAF domain-like"/>
    <property type="match status" value="1"/>
</dbReference>
<keyword evidence="9" id="KW-0808">Transferase</keyword>
<organism evidence="9">
    <name type="scientific">Klebsiella pneumoniae</name>
    <dbReference type="NCBI Taxonomy" id="573"/>
    <lineage>
        <taxon>Bacteria</taxon>
        <taxon>Pseudomonadati</taxon>
        <taxon>Pseudomonadota</taxon>
        <taxon>Gammaproteobacteria</taxon>
        <taxon>Enterobacterales</taxon>
        <taxon>Enterobacteriaceae</taxon>
        <taxon>Klebsiella/Raoultella group</taxon>
        <taxon>Klebsiella</taxon>
        <taxon>Klebsiella pneumoniae complex</taxon>
    </lineage>
</organism>
<dbReference type="PROSITE" id="PS50112">
    <property type="entry name" value="PAS"/>
    <property type="match status" value="1"/>
</dbReference>
<dbReference type="Pfam" id="PF00990">
    <property type="entry name" value="GGDEF"/>
    <property type="match status" value="1"/>
</dbReference>
<dbReference type="Gene3D" id="3.30.450.20">
    <property type="entry name" value="PAS domain"/>
    <property type="match status" value="1"/>
</dbReference>
<feature type="domain" description="PAC" evidence="7">
    <location>
        <begin position="252"/>
        <end position="304"/>
    </location>
</feature>
<comment type="pathway">
    <text evidence="2">Purine metabolism; 3',5'-cyclic di-GMP biosynthesis.</text>
</comment>
<dbReference type="Gene3D" id="3.30.450.40">
    <property type="match status" value="1"/>
</dbReference>
<dbReference type="InterPro" id="IPR029787">
    <property type="entry name" value="Nucleotide_cyclase"/>
</dbReference>
<dbReference type="EC" id="2.7.7.65" evidence="3"/>
<accession>A0A486D0A8</accession>
<dbReference type="PANTHER" id="PTHR45138">
    <property type="entry name" value="REGULATORY COMPONENTS OF SENSORY TRANSDUCTION SYSTEM"/>
    <property type="match status" value="1"/>
</dbReference>
<feature type="domain" description="PAS" evidence="6">
    <location>
        <begin position="178"/>
        <end position="247"/>
    </location>
</feature>
<feature type="domain" description="GGDEF" evidence="8">
    <location>
        <begin position="350"/>
        <end position="482"/>
    </location>
</feature>
<dbReference type="GO" id="GO:0043709">
    <property type="term" value="P:cell adhesion involved in single-species biofilm formation"/>
    <property type="evidence" value="ECO:0007669"/>
    <property type="project" value="TreeGrafter"/>
</dbReference>
<dbReference type="GO" id="GO:1902201">
    <property type="term" value="P:negative regulation of bacterial-type flagellum-dependent cell motility"/>
    <property type="evidence" value="ECO:0007669"/>
    <property type="project" value="TreeGrafter"/>
</dbReference>
<dbReference type="EMBL" id="CAAHCZ010000001">
    <property type="protein sequence ID" value="VGL85567.1"/>
    <property type="molecule type" value="Genomic_DNA"/>
</dbReference>
<dbReference type="PROSITE" id="PS50887">
    <property type="entry name" value="GGDEF"/>
    <property type="match status" value="1"/>
</dbReference>
<dbReference type="InterPro" id="IPR043128">
    <property type="entry name" value="Rev_trsase/Diguanyl_cyclase"/>
</dbReference>
<protein>
    <recommendedName>
        <fullName evidence="3">diguanylate cyclase</fullName>
        <ecNumber evidence="3">2.7.7.65</ecNumber>
    </recommendedName>
</protein>
<dbReference type="SMART" id="SM00091">
    <property type="entry name" value="PAS"/>
    <property type="match status" value="1"/>
</dbReference>
<dbReference type="NCBIfam" id="TIGR00229">
    <property type="entry name" value="sensory_box"/>
    <property type="match status" value="1"/>
</dbReference>
<dbReference type="Pfam" id="PF13426">
    <property type="entry name" value="PAS_9"/>
    <property type="match status" value="1"/>
</dbReference>
<dbReference type="FunFam" id="3.30.70.270:FF:000001">
    <property type="entry name" value="Diguanylate cyclase domain protein"/>
    <property type="match status" value="1"/>
</dbReference>
<evidence type="ECO:0000256" key="4">
    <source>
        <dbReference type="ARBA" id="ARBA00023134"/>
    </source>
</evidence>
<comment type="cofactor">
    <cofactor evidence="1">
        <name>Mg(2+)</name>
        <dbReference type="ChEBI" id="CHEBI:18420"/>
    </cofactor>
</comment>
<keyword evidence="4" id="KW-0547">Nucleotide-binding</keyword>
<keyword evidence="4" id="KW-0342">GTP-binding</keyword>
<evidence type="ECO:0000259" key="8">
    <source>
        <dbReference type="PROSITE" id="PS50887"/>
    </source>
</evidence>
<reference evidence="9" key="1">
    <citation type="submission" date="2019-03" db="EMBL/GenBank/DDBJ databases">
        <authorList>
            <consortium name="Pathogen Informatics"/>
        </authorList>
    </citation>
    <scope>NUCLEOTIDE SEQUENCE</scope>
    <source>
        <strain evidence="9">5012STDY7626466</strain>
    </source>
</reference>
<dbReference type="SMART" id="SM00267">
    <property type="entry name" value="GGDEF"/>
    <property type="match status" value="1"/>
</dbReference>
<dbReference type="InterPro" id="IPR035965">
    <property type="entry name" value="PAS-like_dom_sf"/>
</dbReference>
<dbReference type="InterPro" id="IPR000160">
    <property type="entry name" value="GGDEF_dom"/>
</dbReference>
<evidence type="ECO:0000259" key="6">
    <source>
        <dbReference type="PROSITE" id="PS50112"/>
    </source>
</evidence>
<gene>
    <name evidence="9" type="primary">ydaM_2</name>
    <name evidence="9" type="ORF">SAMEA4873656_00575</name>
</gene>
<dbReference type="InterPro" id="IPR050469">
    <property type="entry name" value="Diguanylate_Cyclase"/>
</dbReference>
<dbReference type="Gene3D" id="3.30.70.270">
    <property type="match status" value="1"/>
</dbReference>
<evidence type="ECO:0000259" key="7">
    <source>
        <dbReference type="PROSITE" id="PS50113"/>
    </source>
</evidence>
<keyword evidence="9" id="KW-0548">Nucleotidyltransferase</keyword>
<dbReference type="PANTHER" id="PTHR45138:SF9">
    <property type="entry name" value="DIGUANYLATE CYCLASE DGCM-RELATED"/>
    <property type="match status" value="1"/>
</dbReference>
<dbReference type="InterPro" id="IPR001610">
    <property type="entry name" value="PAC"/>
</dbReference>
<proteinExistence type="predicted"/>
<evidence type="ECO:0000256" key="1">
    <source>
        <dbReference type="ARBA" id="ARBA00001946"/>
    </source>
</evidence>
<dbReference type="InterPro" id="IPR003018">
    <property type="entry name" value="GAF"/>
</dbReference>
<evidence type="ECO:0000313" key="9">
    <source>
        <dbReference type="EMBL" id="VGL85567.1"/>
    </source>
</evidence>
<evidence type="ECO:0000256" key="2">
    <source>
        <dbReference type="ARBA" id="ARBA00004665"/>
    </source>
</evidence>
<dbReference type="Pfam" id="PF13185">
    <property type="entry name" value="GAF_2"/>
    <property type="match status" value="1"/>
</dbReference>
<dbReference type="CDD" id="cd01949">
    <property type="entry name" value="GGDEF"/>
    <property type="match status" value="1"/>
</dbReference>
<name>A0A486D0A8_KLEPN</name>
<dbReference type="GO" id="GO:0005886">
    <property type="term" value="C:plasma membrane"/>
    <property type="evidence" value="ECO:0007669"/>
    <property type="project" value="TreeGrafter"/>
</dbReference>
<dbReference type="CDD" id="cd00130">
    <property type="entry name" value="PAS"/>
    <property type="match status" value="1"/>
</dbReference>
<dbReference type="SUPFAM" id="SSF55073">
    <property type="entry name" value="Nucleotide cyclase"/>
    <property type="match status" value="1"/>
</dbReference>
<dbReference type="SMART" id="SM00086">
    <property type="entry name" value="PAC"/>
    <property type="match status" value="1"/>
</dbReference>
<dbReference type="PROSITE" id="PS50113">
    <property type="entry name" value="PAC"/>
    <property type="match status" value="1"/>
</dbReference>